<dbReference type="GO" id="GO:0070062">
    <property type="term" value="C:extracellular exosome"/>
    <property type="evidence" value="ECO:0007669"/>
    <property type="project" value="TreeGrafter"/>
</dbReference>
<dbReference type="PROSITE" id="PS00018">
    <property type="entry name" value="EF_HAND_1"/>
    <property type="match status" value="1"/>
</dbReference>
<feature type="compositionally biased region" description="Low complexity" evidence="13">
    <location>
        <begin position="23"/>
        <end position="42"/>
    </location>
</feature>
<feature type="compositionally biased region" description="Low complexity" evidence="13">
    <location>
        <begin position="390"/>
        <end position="409"/>
    </location>
</feature>
<keyword evidence="6" id="KW-0964">Secreted</keyword>
<evidence type="ECO:0000256" key="7">
    <source>
        <dbReference type="ARBA" id="ARBA00022553"/>
    </source>
</evidence>
<feature type="region of interest" description="Disordered" evidence="13">
    <location>
        <begin position="198"/>
        <end position="217"/>
    </location>
</feature>
<evidence type="ECO:0000256" key="4">
    <source>
        <dbReference type="ARBA" id="ARBA00004613"/>
    </source>
</evidence>
<dbReference type="PANTHER" id="PTHR19237:SF20">
    <property type="entry name" value="NUCLEOBINDIN 1"/>
    <property type="match status" value="1"/>
</dbReference>
<keyword evidence="11" id="KW-0333">Golgi apparatus</keyword>
<dbReference type="InterPro" id="IPR057576">
    <property type="entry name" value="NUCB1_N"/>
</dbReference>
<keyword evidence="7" id="KW-0597">Phosphoprotein</keyword>
<evidence type="ECO:0000256" key="8">
    <source>
        <dbReference type="ARBA" id="ARBA00022729"/>
    </source>
</evidence>
<evidence type="ECO:0000256" key="12">
    <source>
        <dbReference type="ARBA" id="ARBA00023136"/>
    </source>
</evidence>
<dbReference type="InterPro" id="IPR040250">
    <property type="entry name" value="Nucleobindin"/>
</dbReference>
<proteinExistence type="predicted"/>
<evidence type="ECO:0000259" key="14">
    <source>
        <dbReference type="Pfam" id="PF25434"/>
    </source>
</evidence>
<feature type="region of interest" description="Disordered" evidence="13">
    <location>
        <begin position="359"/>
        <end position="474"/>
    </location>
</feature>
<dbReference type="Pfam" id="PF25434">
    <property type="entry name" value="NUCB1_N"/>
    <property type="match status" value="1"/>
</dbReference>
<keyword evidence="10" id="KW-0106">Calcium</keyword>
<keyword evidence="9" id="KW-0677">Repeat</keyword>
<dbReference type="GO" id="GO:0005509">
    <property type="term" value="F:calcium ion binding"/>
    <property type="evidence" value="ECO:0007669"/>
    <property type="project" value="TreeGrafter"/>
</dbReference>
<name>A0A7E4UPS1_PANRE</name>
<evidence type="ECO:0000256" key="5">
    <source>
        <dbReference type="ARBA" id="ARBA00022490"/>
    </source>
</evidence>
<evidence type="ECO:0000256" key="13">
    <source>
        <dbReference type="SAM" id="MobiDB-lite"/>
    </source>
</evidence>
<dbReference type="WBParaSite" id="Pan_g11337.t2">
    <property type="protein sequence ID" value="Pan_g11337.t2"/>
    <property type="gene ID" value="Pan_g11337"/>
</dbReference>
<dbReference type="SUPFAM" id="SSF47473">
    <property type="entry name" value="EF-hand"/>
    <property type="match status" value="1"/>
</dbReference>
<feature type="domain" description="NUCB1-like N-terminal" evidence="14">
    <location>
        <begin position="26"/>
        <end position="153"/>
    </location>
</feature>
<dbReference type="InterPro" id="IPR018247">
    <property type="entry name" value="EF_Hand_1_Ca_BS"/>
</dbReference>
<dbReference type="PANTHER" id="PTHR19237">
    <property type="entry name" value="NUCLEOBINDIN"/>
    <property type="match status" value="1"/>
</dbReference>
<dbReference type="Proteomes" id="UP000492821">
    <property type="component" value="Unassembled WGS sequence"/>
</dbReference>
<organism evidence="15 16">
    <name type="scientific">Panagrellus redivivus</name>
    <name type="common">Microworm</name>
    <dbReference type="NCBI Taxonomy" id="6233"/>
    <lineage>
        <taxon>Eukaryota</taxon>
        <taxon>Metazoa</taxon>
        <taxon>Ecdysozoa</taxon>
        <taxon>Nematoda</taxon>
        <taxon>Chromadorea</taxon>
        <taxon>Rhabditida</taxon>
        <taxon>Tylenchina</taxon>
        <taxon>Panagrolaimomorpha</taxon>
        <taxon>Panagrolaimoidea</taxon>
        <taxon>Panagrolaimidae</taxon>
        <taxon>Panagrellus</taxon>
    </lineage>
</organism>
<feature type="compositionally biased region" description="Low complexity" evidence="13">
    <location>
        <begin position="418"/>
        <end position="451"/>
    </location>
</feature>
<dbReference type="Gene3D" id="1.10.238.10">
    <property type="entry name" value="EF-hand"/>
    <property type="match status" value="1"/>
</dbReference>
<keyword evidence="15" id="KW-1185">Reference proteome</keyword>
<evidence type="ECO:0000256" key="1">
    <source>
        <dbReference type="ARBA" id="ARBA00004170"/>
    </source>
</evidence>
<accession>A0A7E4UPS1</accession>
<dbReference type="AlphaFoldDB" id="A0A7E4UPS1"/>
<evidence type="ECO:0000256" key="11">
    <source>
        <dbReference type="ARBA" id="ARBA00023034"/>
    </source>
</evidence>
<reference evidence="15" key="1">
    <citation type="journal article" date="2013" name="Genetics">
        <title>The draft genome and transcriptome of Panagrellus redivivus are shaped by the harsh demands of a free-living lifestyle.</title>
        <authorList>
            <person name="Srinivasan J."/>
            <person name="Dillman A.R."/>
            <person name="Macchietto M.G."/>
            <person name="Heikkinen L."/>
            <person name="Lakso M."/>
            <person name="Fracchia K.M."/>
            <person name="Antoshechkin I."/>
            <person name="Mortazavi A."/>
            <person name="Wong G."/>
            <person name="Sternberg P.W."/>
        </authorList>
    </citation>
    <scope>NUCLEOTIDE SEQUENCE [LARGE SCALE GENOMIC DNA]</scope>
    <source>
        <strain evidence="15">MT8872</strain>
    </source>
</reference>
<evidence type="ECO:0000256" key="6">
    <source>
        <dbReference type="ARBA" id="ARBA00022525"/>
    </source>
</evidence>
<dbReference type="GO" id="GO:0005793">
    <property type="term" value="C:endoplasmic reticulum-Golgi intermediate compartment"/>
    <property type="evidence" value="ECO:0007669"/>
    <property type="project" value="TreeGrafter"/>
</dbReference>
<keyword evidence="12" id="KW-0472">Membrane</keyword>
<sequence length="474" mass="54524">MIVAPPPNRGGAPQAAQPPPDGEQPAAQEQQQHGEQQQQADQKPLYQFAYSKYLETVVKILESEPKFTEKLRNMKEEDIKAGNIADHIDDLHESVFDELTKAKLAEIDRLREEIGKQIEKDGDAKNIHVPDHLDVQNWEKFNKEDLRKLVVRTVSDMEEIDKRRREEFKEYELRKKAEEDHKRAQLDAEERRKYDAELKAKEERHNDHEKLKHPGGREQLEEVWEESDHMDKDNFDPRTFFALHDLNGDGFWNDDEIEALFQVEIEKVYNETDPDDDPKERIEEMYRMREHVIAQMDKNKDRLIALEEFLQDNEATQPNEEKKDEGWDDIAHQKLYTEEELKAFEAEYAKQQGWGDHAYEVTLPPTPVPPYSGGQQAQAGNPPPPPPPVAQQVPVQPQVPQQAQQAPPAHQVPPAQPPQQQQQQQPPQQPPQQQQQVPVQAAPQAQAVPQAQAPPQPQVPVNADKKPVDPGYGI</sequence>
<dbReference type="InterPro" id="IPR011992">
    <property type="entry name" value="EF-hand-dom_pair"/>
</dbReference>
<feature type="region of interest" description="Disordered" evidence="13">
    <location>
        <begin position="310"/>
        <end position="331"/>
    </location>
</feature>
<evidence type="ECO:0000256" key="10">
    <source>
        <dbReference type="ARBA" id="ARBA00022837"/>
    </source>
</evidence>
<reference evidence="16" key="2">
    <citation type="submission" date="2020-10" db="UniProtKB">
        <authorList>
            <consortium name="WormBaseParasite"/>
        </authorList>
    </citation>
    <scope>IDENTIFICATION</scope>
</reference>
<dbReference type="GO" id="GO:0016020">
    <property type="term" value="C:membrane"/>
    <property type="evidence" value="ECO:0007669"/>
    <property type="project" value="UniProtKB-SubCell"/>
</dbReference>
<keyword evidence="8" id="KW-0732">Signal</keyword>
<feature type="region of interest" description="Disordered" evidence="13">
    <location>
        <begin position="1"/>
        <end position="44"/>
    </location>
</feature>
<evidence type="ECO:0000256" key="9">
    <source>
        <dbReference type="ARBA" id="ARBA00022737"/>
    </source>
</evidence>
<evidence type="ECO:0000256" key="2">
    <source>
        <dbReference type="ARBA" id="ARBA00004496"/>
    </source>
</evidence>
<comment type="subcellular location">
    <subcellularLocation>
        <location evidence="2">Cytoplasm</location>
    </subcellularLocation>
    <subcellularLocation>
        <location evidence="3">Golgi apparatus</location>
    </subcellularLocation>
    <subcellularLocation>
        <location evidence="1">Membrane</location>
        <topology evidence="1">Peripheral membrane protein</topology>
    </subcellularLocation>
    <subcellularLocation>
        <location evidence="4">Secreted</location>
    </subcellularLocation>
</comment>
<feature type="compositionally biased region" description="Basic and acidic residues" evidence="13">
    <location>
        <begin position="319"/>
        <end position="331"/>
    </location>
</feature>
<evidence type="ECO:0000256" key="3">
    <source>
        <dbReference type="ARBA" id="ARBA00004555"/>
    </source>
</evidence>
<keyword evidence="5" id="KW-0963">Cytoplasm</keyword>
<evidence type="ECO:0000313" key="16">
    <source>
        <dbReference type="WBParaSite" id="Pan_g11337.t2"/>
    </source>
</evidence>
<evidence type="ECO:0000313" key="15">
    <source>
        <dbReference type="Proteomes" id="UP000492821"/>
    </source>
</evidence>
<dbReference type="GO" id="GO:0005794">
    <property type="term" value="C:Golgi apparatus"/>
    <property type="evidence" value="ECO:0007669"/>
    <property type="project" value="UniProtKB-SubCell"/>
</dbReference>
<protein>
    <submittedName>
        <fullName evidence="16">EF-hand domain-containing protein</fullName>
    </submittedName>
</protein>